<dbReference type="Proteomes" id="UP001202328">
    <property type="component" value="Unassembled WGS sequence"/>
</dbReference>
<name>A0AAD4TM09_9MAGN</name>
<protein>
    <submittedName>
        <fullName evidence="1">Uncharacterized protein</fullName>
    </submittedName>
</protein>
<proteinExistence type="predicted"/>
<comment type="caution">
    <text evidence="1">The sequence shown here is derived from an EMBL/GenBank/DDBJ whole genome shotgun (WGS) entry which is preliminary data.</text>
</comment>
<keyword evidence="2" id="KW-1185">Reference proteome</keyword>
<reference evidence="1" key="1">
    <citation type="submission" date="2022-04" db="EMBL/GenBank/DDBJ databases">
        <title>A functionally conserved STORR gene fusion in Papaver species that diverged 16.8 million years ago.</title>
        <authorList>
            <person name="Catania T."/>
        </authorList>
    </citation>
    <scope>NUCLEOTIDE SEQUENCE</scope>
    <source>
        <strain evidence="1">S-188037</strain>
    </source>
</reference>
<dbReference type="EMBL" id="JAJJMB010000242">
    <property type="protein sequence ID" value="KAI3962807.1"/>
    <property type="molecule type" value="Genomic_DNA"/>
</dbReference>
<evidence type="ECO:0000313" key="1">
    <source>
        <dbReference type="EMBL" id="KAI3962807.1"/>
    </source>
</evidence>
<organism evidence="1 2">
    <name type="scientific">Papaver atlanticum</name>
    <dbReference type="NCBI Taxonomy" id="357466"/>
    <lineage>
        <taxon>Eukaryota</taxon>
        <taxon>Viridiplantae</taxon>
        <taxon>Streptophyta</taxon>
        <taxon>Embryophyta</taxon>
        <taxon>Tracheophyta</taxon>
        <taxon>Spermatophyta</taxon>
        <taxon>Magnoliopsida</taxon>
        <taxon>Ranunculales</taxon>
        <taxon>Papaveraceae</taxon>
        <taxon>Papaveroideae</taxon>
        <taxon>Papaver</taxon>
    </lineage>
</organism>
<evidence type="ECO:0000313" key="2">
    <source>
        <dbReference type="Proteomes" id="UP001202328"/>
    </source>
</evidence>
<dbReference type="AlphaFoldDB" id="A0AAD4TM09"/>
<gene>
    <name evidence="1" type="ORF">MKW98_029966</name>
</gene>
<accession>A0AAD4TM09</accession>
<sequence length="69" mass="8354">MKHGNMNIYCWLQNVPLPFSIGEGRSVRQYPRLAIQYHIITRETNWKKLRNYTEQNHGILIEFPIKRKL</sequence>